<evidence type="ECO:0000313" key="3">
    <source>
        <dbReference type="Proteomes" id="UP001431209"/>
    </source>
</evidence>
<accession>A0AAW2Z260</accession>
<protein>
    <submittedName>
        <fullName evidence="2">Nuclear pore complex protein Nup37</fullName>
    </submittedName>
</protein>
<dbReference type="InterPro" id="IPR037626">
    <property type="entry name" value="NUP37"/>
</dbReference>
<reference evidence="2 3" key="1">
    <citation type="submission" date="2024-03" db="EMBL/GenBank/DDBJ databases">
        <title>The Acrasis kona genome and developmental transcriptomes reveal deep origins of eukaryotic multicellular pathways.</title>
        <authorList>
            <person name="Sheikh S."/>
            <person name="Fu C.-J."/>
            <person name="Brown M.W."/>
            <person name="Baldauf S.L."/>
        </authorList>
    </citation>
    <scope>NUCLEOTIDE SEQUENCE [LARGE SCALE GENOMIC DNA]</scope>
    <source>
        <strain evidence="2 3">ATCC MYA-3509</strain>
    </source>
</reference>
<dbReference type="AlphaFoldDB" id="A0AAW2Z260"/>
<keyword evidence="3" id="KW-1185">Reference proteome</keyword>
<dbReference type="Gene3D" id="2.130.10.10">
    <property type="entry name" value="YVTN repeat-like/Quinoprotein amine dehydrogenase"/>
    <property type="match status" value="2"/>
</dbReference>
<evidence type="ECO:0000313" key="2">
    <source>
        <dbReference type="EMBL" id="KAL0483445.1"/>
    </source>
</evidence>
<feature type="compositionally biased region" description="Acidic residues" evidence="1">
    <location>
        <begin position="225"/>
        <end position="238"/>
    </location>
</feature>
<dbReference type="SUPFAM" id="SSF50978">
    <property type="entry name" value="WD40 repeat-like"/>
    <property type="match status" value="1"/>
</dbReference>
<sequence>MPLINEPVQVVECYPFEDIPSNYIAFSGENTLSVHRYEIKKNDNGEVSCIFLGGEDPESEIYKNNKVVVSTGQSYITAISFAPLDSTQKHLTLCTVNSDRSLNIYQSLGESLKDFELKLTLFEQHSSDINDATFIYDRPEDLKIASGGDDRYLRITSLVNQTLLKERLFQSSITSLDSFGTTLLVAEQNGSLHIFNTQDDLYTQTTIKLSIGANVPSLTSSDPTQSDDEMSTNEEEDTSDRFAVGKPKRTPHNVSPLMDASIHPLYQNIIGCVSGDHYFIYDMGNPKLPLDHGVAHISGAKYFRWAPTLDMTFATGSSYDVVKIWKVKEGQRATVMQTHKQDYRIGGMSWTNYETHANLQQLNKNEIQVGEEAKYCVVGGDRKIHLYVTH</sequence>
<dbReference type="Proteomes" id="UP001431209">
    <property type="component" value="Unassembled WGS sequence"/>
</dbReference>
<dbReference type="InterPro" id="IPR015943">
    <property type="entry name" value="WD40/YVTN_repeat-like_dom_sf"/>
</dbReference>
<dbReference type="PANTHER" id="PTHR22806:SF0">
    <property type="entry name" value="NUCLEOPORIN NUP37"/>
    <property type="match status" value="1"/>
</dbReference>
<comment type="caution">
    <text evidence="2">The sequence shown here is derived from an EMBL/GenBank/DDBJ whole genome shotgun (WGS) entry which is preliminary data.</text>
</comment>
<dbReference type="PANTHER" id="PTHR22806">
    <property type="entry name" value="NUCLEOPORIN NUP37 P37 -RELATED"/>
    <property type="match status" value="1"/>
</dbReference>
<feature type="region of interest" description="Disordered" evidence="1">
    <location>
        <begin position="217"/>
        <end position="250"/>
    </location>
</feature>
<dbReference type="EMBL" id="JAOPGA020000960">
    <property type="protein sequence ID" value="KAL0483445.1"/>
    <property type="molecule type" value="Genomic_DNA"/>
</dbReference>
<organism evidence="2 3">
    <name type="scientific">Acrasis kona</name>
    <dbReference type="NCBI Taxonomy" id="1008807"/>
    <lineage>
        <taxon>Eukaryota</taxon>
        <taxon>Discoba</taxon>
        <taxon>Heterolobosea</taxon>
        <taxon>Tetramitia</taxon>
        <taxon>Eutetramitia</taxon>
        <taxon>Acrasidae</taxon>
        <taxon>Acrasis</taxon>
    </lineage>
</organism>
<dbReference type="InterPro" id="IPR036322">
    <property type="entry name" value="WD40_repeat_dom_sf"/>
</dbReference>
<evidence type="ECO:0000256" key="1">
    <source>
        <dbReference type="SAM" id="MobiDB-lite"/>
    </source>
</evidence>
<name>A0AAW2Z260_9EUKA</name>
<gene>
    <name evidence="2" type="ORF">AKO1_014782</name>
</gene>
<dbReference type="GO" id="GO:0031080">
    <property type="term" value="C:nuclear pore outer ring"/>
    <property type="evidence" value="ECO:0007669"/>
    <property type="project" value="InterPro"/>
</dbReference>
<proteinExistence type="predicted"/>